<dbReference type="SFLD" id="SFLDG01168">
    <property type="entry name" value="Ferric_reductase_subgroup_(FRE"/>
    <property type="match status" value="1"/>
</dbReference>
<evidence type="ECO:0000256" key="3">
    <source>
        <dbReference type="ARBA" id="ARBA00022692"/>
    </source>
</evidence>
<feature type="transmembrane region" description="Helical" evidence="8">
    <location>
        <begin position="394"/>
        <end position="416"/>
    </location>
</feature>
<keyword evidence="2" id="KW-0813">Transport</keyword>
<dbReference type="GO" id="GO:0000293">
    <property type="term" value="F:ferric-chelate reductase activity"/>
    <property type="evidence" value="ECO:0007669"/>
    <property type="project" value="TreeGrafter"/>
</dbReference>
<dbReference type="InterPro" id="IPR039261">
    <property type="entry name" value="FNR_nucleotide-bd"/>
</dbReference>
<dbReference type="InterPro" id="IPR051410">
    <property type="entry name" value="Ferric/Cupric_Reductase"/>
</dbReference>
<evidence type="ECO:0000256" key="6">
    <source>
        <dbReference type="ARBA" id="ARBA00023136"/>
    </source>
</evidence>
<feature type="transmembrane region" description="Helical" evidence="8">
    <location>
        <begin position="328"/>
        <end position="350"/>
    </location>
</feature>
<feature type="transmembrane region" description="Helical" evidence="8">
    <location>
        <begin position="422"/>
        <end position="441"/>
    </location>
</feature>
<dbReference type="GO" id="GO:0006879">
    <property type="term" value="P:intracellular iron ion homeostasis"/>
    <property type="evidence" value="ECO:0007669"/>
    <property type="project" value="TreeGrafter"/>
</dbReference>
<feature type="transmembrane region" description="Helical" evidence="8">
    <location>
        <begin position="252"/>
        <end position="273"/>
    </location>
</feature>
<feature type="transmembrane region" description="Helical" evidence="8">
    <location>
        <begin position="365"/>
        <end position="387"/>
    </location>
</feature>
<evidence type="ECO:0000256" key="2">
    <source>
        <dbReference type="ARBA" id="ARBA00022448"/>
    </source>
</evidence>
<feature type="domain" description="Ferric oxidoreductase" evidence="10">
    <location>
        <begin position="294"/>
        <end position="409"/>
    </location>
</feature>
<dbReference type="CDD" id="cd06186">
    <property type="entry name" value="NOX_Duox_like_FAD_NADP"/>
    <property type="match status" value="1"/>
</dbReference>
<dbReference type="Pfam" id="PF01794">
    <property type="entry name" value="Ferric_reduct"/>
    <property type="match status" value="1"/>
</dbReference>
<dbReference type="EMBL" id="WIQW01000002">
    <property type="protein sequence ID" value="KAF3112705.1"/>
    <property type="molecule type" value="Genomic_DNA"/>
</dbReference>
<comment type="caution">
    <text evidence="11">The sequence shown here is derived from an EMBL/GenBank/DDBJ whole genome shotgun (WGS) entry which is preliminary data.</text>
</comment>
<feature type="transmembrane region" description="Helical" evidence="8">
    <location>
        <begin position="285"/>
        <end position="307"/>
    </location>
</feature>
<evidence type="ECO:0000259" key="10">
    <source>
        <dbReference type="Pfam" id="PF01794"/>
    </source>
</evidence>
<gene>
    <name evidence="11" type="ORF">TWF102_004104</name>
    <name evidence="12" type="ORF">TWF703_000354</name>
</gene>
<dbReference type="SUPFAM" id="SSF52343">
    <property type="entry name" value="Ferredoxin reductase-like, C-terminal NADP-linked domain"/>
    <property type="match status" value="1"/>
</dbReference>
<name>A0A7C8NHB5_ORBOL</name>
<dbReference type="GO" id="GO:0015677">
    <property type="term" value="P:copper ion import"/>
    <property type="evidence" value="ECO:0007669"/>
    <property type="project" value="TreeGrafter"/>
</dbReference>
<dbReference type="InterPro" id="IPR013130">
    <property type="entry name" value="Fe3_Rdtase_TM_dom"/>
</dbReference>
<evidence type="ECO:0000256" key="7">
    <source>
        <dbReference type="SAM" id="MobiDB-lite"/>
    </source>
</evidence>
<dbReference type="Gene3D" id="3.40.50.80">
    <property type="entry name" value="Nucleotide-binding domain of ferredoxin-NADP reductase (FNR) module"/>
    <property type="match status" value="1"/>
</dbReference>
<dbReference type="PANTHER" id="PTHR32361:SF9">
    <property type="entry name" value="FERRIC REDUCTASE TRANSMEMBRANE COMPONENT 3-RELATED"/>
    <property type="match status" value="1"/>
</dbReference>
<feature type="compositionally biased region" description="Basic and acidic residues" evidence="7">
    <location>
        <begin position="515"/>
        <end position="525"/>
    </location>
</feature>
<proteinExistence type="predicted"/>
<keyword evidence="6 8" id="KW-0472">Membrane</keyword>
<evidence type="ECO:0000313" key="13">
    <source>
        <dbReference type="Proteomes" id="UP000475325"/>
    </source>
</evidence>
<dbReference type="AlphaFoldDB" id="A0A7C8NHB5"/>
<organism evidence="11 13">
    <name type="scientific">Orbilia oligospora</name>
    <name type="common">Nematode-trapping fungus</name>
    <name type="synonym">Arthrobotrys oligospora</name>
    <dbReference type="NCBI Taxonomy" id="2813651"/>
    <lineage>
        <taxon>Eukaryota</taxon>
        <taxon>Fungi</taxon>
        <taxon>Dikarya</taxon>
        <taxon>Ascomycota</taxon>
        <taxon>Pezizomycotina</taxon>
        <taxon>Orbiliomycetes</taxon>
        <taxon>Orbiliales</taxon>
        <taxon>Orbiliaceae</taxon>
        <taxon>Orbilia</taxon>
    </lineage>
</organism>
<dbReference type="Proteomes" id="UP000475325">
    <property type="component" value="Unassembled WGS sequence"/>
</dbReference>
<dbReference type="PANTHER" id="PTHR32361">
    <property type="entry name" value="FERRIC/CUPRIC REDUCTASE TRANSMEMBRANE COMPONENT"/>
    <property type="match status" value="1"/>
</dbReference>
<comment type="subcellular location">
    <subcellularLocation>
        <location evidence="1">Membrane</location>
        <topology evidence="1">Multi-pass membrane protein</topology>
    </subcellularLocation>
</comment>
<keyword evidence="4 8" id="KW-1133">Transmembrane helix</keyword>
<evidence type="ECO:0000313" key="11">
    <source>
        <dbReference type="EMBL" id="KAF3112705.1"/>
    </source>
</evidence>
<dbReference type="EMBL" id="WIQZ01000010">
    <property type="protein sequence ID" value="KAF3142850.1"/>
    <property type="molecule type" value="Genomic_DNA"/>
</dbReference>
<feature type="transmembrane region" description="Helical" evidence="8">
    <location>
        <begin position="189"/>
        <end position="211"/>
    </location>
</feature>
<evidence type="ECO:0000313" key="14">
    <source>
        <dbReference type="Proteomes" id="UP000480548"/>
    </source>
</evidence>
<evidence type="ECO:0000313" key="12">
    <source>
        <dbReference type="EMBL" id="KAF3142850.1"/>
    </source>
</evidence>
<evidence type="ECO:0000256" key="5">
    <source>
        <dbReference type="ARBA" id="ARBA00023065"/>
    </source>
</evidence>
<dbReference type="GO" id="GO:0006826">
    <property type="term" value="P:iron ion transport"/>
    <property type="evidence" value="ECO:0007669"/>
    <property type="project" value="TreeGrafter"/>
</dbReference>
<keyword evidence="5" id="KW-0406">Ion transport</keyword>
<evidence type="ECO:0000256" key="9">
    <source>
        <dbReference type="SAM" id="SignalP"/>
    </source>
</evidence>
<protein>
    <recommendedName>
        <fullName evidence="10">Ferric oxidoreductase domain-containing protein</fullName>
    </recommendedName>
</protein>
<keyword evidence="9" id="KW-0732">Signal</keyword>
<sequence length="725" mass="80431">MSSRTSLTQLRSLLVIAVLIVGAVAAGKDFTGRVAHGGTVGLGVKQWDPVCAYACRNSAAGFMLDCGESHHGIDHGSMMMHHMPSPQCYATNDFFMQTLAWCIHTHCPQDTPISKLETYWEMNVAGRKDNQPLPKYSYQDALARVIDPPTGIVNSTEILNRTSLVNEWFYSANYGALSAIEKNISVDNVYTLVVVLTCTLGPILLSLVRFLPIPQPLATQIYSNFIDPPAFGSSHAVPTFFGMGITPTRGQALFILYIWGINIILSGVSYTIVSPNLWYEGPQAVAMSIANRVGMLSFGNLILSILYSSRNNLLLYVTNWSRSTFVLLHRWLGFLTIIQACLHSVLYLQFQVKLGTHAEEAAYPYWYWGIIGTLGFTLILPFSILPIRQKMYEFFLASHIVLFLIAIIGTFLHVYFRYYWQWGYEIWVAVAFAFWGFDRFLMRPIKVVQNGLIRRAHISVIDEDYLKVEIPGVDVQGQAYLYFPTLTWRIWENHPFSVLPLAPASRSTTPSEDLEAGKEGGSEAKTRIAHVGDEEKRGPGIVFFIRRMGGLTSKLAAHASDPNGVMTLVEGSYGPESSILNSPIPRPSTQYPNVLFFAGGVGITGVLPLLDRPFLASAPGTTKLFWGVRTEPLVRAVEDLLGNQGVGNFVDNKARWGNADVKVSISERINIKEVLEVELLGQNGNGGTTVMVCGPSSMRDDVRVMVAQLGKRGAIVRFTEDQYGW</sequence>
<feature type="chain" id="PRO_5033585923" description="Ferric oxidoreductase domain-containing protein" evidence="9">
    <location>
        <begin position="27"/>
        <end position="725"/>
    </location>
</feature>
<evidence type="ECO:0000256" key="4">
    <source>
        <dbReference type="ARBA" id="ARBA00022989"/>
    </source>
</evidence>
<accession>A0A7C8NHB5</accession>
<feature type="signal peptide" evidence="9">
    <location>
        <begin position="1"/>
        <end position="26"/>
    </location>
</feature>
<reference evidence="13 14" key="1">
    <citation type="submission" date="2019-06" db="EMBL/GenBank/DDBJ databases">
        <authorList>
            <person name="Palmer J.M."/>
        </authorList>
    </citation>
    <scope>NUCLEOTIDE SEQUENCE [LARGE SCALE GENOMIC DNA]</scope>
    <source>
        <strain evidence="11 13">TWF102</strain>
        <strain evidence="12 14">TWF703</strain>
    </source>
</reference>
<dbReference type="SFLD" id="SFLDS00052">
    <property type="entry name" value="Ferric_Reductase_Domain"/>
    <property type="match status" value="1"/>
</dbReference>
<dbReference type="Proteomes" id="UP000480548">
    <property type="component" value="Unassembled WGS sequence"/>
</dbReference>
<dbReference type="GO" id="GO:0005886">
    <property type="term" value="C:plasma membrane"/>
    <property type="evidence" value="ECO:0007669"/>
    <property type="project" value="TreeGrafter"/>
</dbReference>
<evidence type="ECO:0000256" key="1">
    <source>
        <dbReference type="ARBA" id="ARBA00004141"/>
    </source>
</evidence>
<evidence type="ECO:0000256" key="8">
    <source>
        <dbReference type="SAM" id="Phobius"/>
    </source>
</evidence>
<feature type="region of interest" description="Disordered" evidence="7">
    <location>
        <begin position="504"/>
        <end position="525"/>
    </location>
</feature>
<keyword evidence="3 8" id="KW-0812">Transmembrane</keyword>